<dbReference type="InterPro" id="IPR011250">
    <property type="entry name" value="OMP/PagP_B-barrel"/>
</dbReference>
<feature type="domain" description="Outer membrane protein beta-barrel" evidence="4">
    <location>
        <begin position="6"/>
        <end position="157"/>
    </location>
</feature>
<accession>A0ABU3PDJ3</accession>
<dbReference type="RefSeq" id="WP_315651469.1">
    <property type="nucleotide sequence ID" value="NZ_JAVXZY010000006.1"/>
</dbReference>
<evidence type="ECO:0000259" key="4">
    <source>
        <dbReference type="Pfam" id="PF13505"/>
    </source>
</evidence>
<evidence type="ECO:0000256" key="1">
    <source>
        <dbReference type="ARBA" id="ARBA00004442"/>
    </source>
</evidence>
<evidence type="ECO:0000313" key="6">
    <source>
        <dbReference type="Proteomes" id="UP001246372"/>
    </source>
</evidence>
<evidence type="ECO:0000256" key="2">
    <source>
        <dbReference type="ARBA" id="ARBA00022729"/>
    </source>
</evidence>
<comment type="subcellular location">
    <subcellularLocation>
        <location evidence="1">Cell outer membrane</location>
    </subcellularLocation>
</comment>
<evidence type="ECO:0000256" key="3">
    <source>
        <dbReference type="SAM" id="SignalP"/>
    </source>
</evidence>
<feature type="chain" id="PRO_5045921144" evidence="3">
    <location>
        <begin position="20"/>
        <end position="170"/>
    </location>
</feature>
<dbReference type="Proteomes" id="UP001246372">
    <property type="component" value="Unassembled WGS sequence"/>
</dbReference>
<organism evidence="5 6">
    <name type="scientific">Roseateles aquae</name>
    <dbReference type="NCBI Taxonomy" id="3077235"/>
    <lineage>
        <taxon>Bacteria</taxon>
        <taxon>Pseudomonadati</taxon>
        <taxon>Pseudomonadota</taxon>
        <taxon>Betaproteobacteria</taxon>
        <taxon>Burkholderiales</taxon>
        <taxon>Sphaerotilaceae</taxon>
        <taxon>Roseateles</taxon>
    </lineage>
</organism>
<dbReference type="Gene3D" id="2.40.160.20">
    <property type="match status" value="1"/>
</dbReference>
<proteinExistence type="predicted"/>
<sequence>MKKLMALAMAAALAAPAFAGDYYAGADIGRNRFSDADVSINRTGIALFGGYKLNETVAFEAGYRSLVNDDYRDKTSSVNIKLYALQLSAVFSAPVATDFAIYGRLGLNNIRGSISGTDEGDKFDLSGNRTKALFGFGGSYAFSKDVALRVEFQKPIKEVSVLSAGVQFNF</sequence>
<gene>
    <name evidence="5" type="ORF">RQP53_15440</name>
</gene>
<comment type="caution">
    <text evidence="5">The sequence shown here is derived from an EMBL/GenBank/DDBJ whole genome shotgun (WGS) entry which is preliminary data.</text>
</comment>
<dbReference type="Pfam" id="PF13505">
    <property type="entry name" value="OMP_b-brl"/>
    <property type="match status" value="1"/>
</dbReference>
<keyword evidence="6" id="KW-1185">Reference proteome</keyword>
<feature type="signal peptide" evidence="3">
    <location>
        <begin position="1"/>
        <end position="19"/>
    </location>
</feature>
<keyword evidence="2 3" id="KW-0732">Signal</keyword>
<name>A0ABU3PDJ3_9BURK</name>
<dbReference type="EMBL" id="JAVXZY010000006">
    <property type="protein sequence ID" value="MDT9000668.1"/>
    <property type="molecule type" value="Genomic_DNA"/>
</dbReference>
<dbReference type="InterPro" id="IPR027385">
    <property type="entry name" value="Beta-barrel_OMP"/>
</dbReference>
<dbReference type="SUPFAM" id="SSF56925">
    <property type="entry name" value="OMPA-like"/>
    <property type="match status" value="1"/>
</dbReference>
<reference evidence="5" key="1">
    <citation type="submission" date="2023-09" db="EMBL/GenBank/DDBJ databases">
        <title>Paucibacter sp. APW11 Genome sequencing and assembly.</title>
        <authorList>
            <person name="Kim I."/>
        </authorList>
    </citation>
    <scope>NUCLEOTIDE SEQUENCE</scope>
    <source>
        <strain evidence="5">APW11</strain>
    </source>
</reference>
<protein>
    <submittedName>
        <fullName evidence="5">Outer membrane beta-barrel protein</fullName>
    </submittedName>
</protein>
<evidence type="ECO:0000313" key="5">
    <source>
        <dbReference type="EMBL" id="MDT9000668.1"/>
    </source>
</evidence>